<dbReference type="Proteomes" id="UP000285023">
    <property type="component" value="Unassembled WGS sequence"/>
</dbReference>
<organism evidence="2 3">
    <name type="scientific">Sphingomonas edaphi</name>
    <dbReference type="NCBI Taxonomy" id="2315689"/>
    <lineage>
        <taxon>Bacteria</taxon>
        <taxon>Pseudomonadati</taxon>
        <taxon>Pseudomonadota</taxon>
        <taxon>Alphaproteobacteria</taxon>
        <taxon>Sphingomonadales</taxon>
        <taxon>Sphingomonadaceae</taxon>
        <taxon>Sphingomonas</taxon>
    </lineage>
</organism>
<proteinExistence type="predicted"/>
<reference evidence="2 3" key="1">
    <citation type="submission" date="2018-09" db="EMBL/GenBank/DDBJ databases">
        <title>Sphingomonas sp. DAC4.</title>
        <authorList>
            <person name="Seo T."/>
        </authorList>
    </citation>
    <scope>NUCLEOTIDE SEQUENCE [LARGE SCALE GENOMIC DNA]</scope>
    <source>
        <strain evidence="2 3">DAC4</strain>
    </source>
</reference>
<feature type="region of interest" description="Disordered" evidence="1">
    <location>
        <begin position="1"/>
        <end position="32"/>
    </location>
</feature>
<feature type="compositionally biased region" description="Polar residues" evidence="1">
    <location>
        <begin position="1"/>
        <end position="10"/>
    </location>
</feature>
<sequence>MLLCQANLTQKPDGESRAEGEPDNCCSRTGNGAGGEGIRDAEMTLAGQCGEQLLRGLALDRVADYYRIR</sequence>
<gene>
    <name evidence="2" type="ORF">D3M59_08970</name>
</gene>
<evidence type="ECO:0000256" key="1">
    <source>
        <dbReference type="SAM" id="MobiDB-lite"/>
    </source>
</evidence>
<keyword evidence="3" id="KW-1185">Reference proteome</keyword>
<accession>A0A418Q0D1</accession>
<evidence type="ECO:0000313" key="3">
    <source>
        <dbReference type="Proteomes" id="UP000285023"/>
    </source>
</evidence>
<protein>
    <submittedName>
        <fullName evidence="2">Uncharacterized protein</fullName>
    </submittedName>
</protein>
<name>A0A418Q0D1_9SPHN</name>
<dbReference type="AlphaFoldDB" id="A0A418Q0D1"/>
<dbReference type="EMBL" id="QXTF01000002">
    <property type="protein sequence ID" value="RIX29404.1"/>
    <property type="molecule type" value="Genomic_DNA"/>
</dbReference>
<comment type="caution">
    <text evidence="2">The sequence shown here is derived from an EMBL/GenBank/DDBJ whole genome shotgun (WGS) entry which is preliminary data.</text>
</comment>
<evidence type="ECO:0000313" key="2">
    <source>
        <dbReference type="EMBL" id="RIX29404.1"/>
    </source>
</evidence>